<dbReference type="InterPro" id="IPR050767">
    <property type="entry name" value="Sel1_AlgK"/>
</dbReference>
<dbReference type="PANTHER" id="PTHR11102">
    <property type="entry name" value="SEL-1-LIKE PROTEIN"/>
    <property type="match status" value="1"/>
</dbReference>
<dbReference type="InterPro" id="IPR006597">
    <property type="entry name" value="Sel1-like"/>
</dbReference>
<dbReference type="PANTHER" id="PTHR11102:SF160">
    <property type="entry name" value="ERAD-ASSOCIATED E3 UBIQUITIN-PROTEIN LIGASE COMPONENT HRD3"/>
    <property type="match status" value="1"/>
</dbReference>
<name>A0ABR2HC07_9EUKA</name>
<gene>
    <name evidence="3" type="ORF">M9Y10_024722</name>
</gene>
<dbReference type="SUPFAM" id="SSF56112">
    <property type="entry name" value="Protein kinase-like (PK-like)"/>
    <property type="match status" value="1"/>
</dbReference>
<dbReference type="InterPro" id="IPR008271">
    <property type="entry name" value="Ser/Thr_kinase_AS"/>
</dbReference>
<dbReference type="InterPro" id="IPR011009">
    <property type="entry name" value="Kinase-like_dom_sf"/>
</dbReference>
<evidence type="ECO:0000256" key="1">
    <source>
        <dbReference type="ARBA" id="ARBA00038101"/>
    </source>
</evidence>
<dbReference type="Pfam" id="PF00069">
    <property type="entry name" value="Pkinase"/>
    <property type="match status" value="1"/>
</dbReference>
<dbReference type="PROSITE" id="PS50011">
    <property type="entry name" value="PROTEIN_KINASE_DOM"/>
    <property type="match status" value="1"/>
</dbReference>
<comment type="caution">
    <text evidence="3">The sequence shown here is derived from an EMBL/GenBank/DDBJ whole genome shotgun (WGS) entry which is preliminary data.</text>
</comment>
<organism evidence="3 4">
    <name type="scientific">Tritrichomonas musculus</name>
    <dbReference type="NCBI Taxonomy" id="1915356"/>
    <lineage>
        <taxon>Eukaryota</taxon>
        <taxon>Metamonada</taxon>
        <taxon>Parabasalia</taxon>
        <taxon>Tritrichomonadida</taxon>
        <taxon>Tritrichomonadidae</taxon>
        <taxon>Tritrichomonas</taxon>
    </lineage>
</organism>
<evidence type="ECO:0000259" key="2">
    <source>
        <dbReference type="PROSITE" id="PS50011"/>
    </source>
</evidence>
<dbReference type="Pfam" id="PF08238">
    <property type="entry name" value="Sel1"/>
    <property type="match status" value="3"/>
</dbReference>
<accession>A0ABR2HC07</accession>
<dbReference type="InterPro" id="IPR000719">
    <property type="entry name" value="Prot_kinase_dom"/>
</dbReference>
<dbReference type="Gene3D" id="1.10.510.10">
    <property type="entry name" value="Transferase(Phosphotransferase) domain 1"/>
    <property type="match status" value="1"/>
</dbReference>
<sequence>MTMKDEDYVELRDIGIGSSFVCSLIYHILQGKLFVIKKPNGDTSEHKKLIKRERDNYQKFIHPFLPTFYGTIEDKNCIVIEFIKGQALNHINQIELTADDAFNIIFDIFIVIQYFHNNGFIYRDLKVNNIIIDESKRAVLIDLDRLIEYDPNIEQTSDLSLSITGDGKHSFDTDIYHVGETIKYILDETKQIFYTTKESDIIDKYLKINKMIELCYKKNQSISDIIDKFISLFKSEIGNDPTSSKSQFILGIFYYNRNFSISDRKKGIMYIILASRSGNRQANFAHGYLLHEGKNVKRNINEAIHYYKEASSFNNEFAKNNLGILYKHGNEEEIPQRIGLLIEYFEEAIRQKNDYLSMYNLSLIYFYDQTIKQDINKIIDLLIKSSKQFSESIILLCLILIQGYGTNLKRIKNEIKKRANVSNDLLFQIDIIIQIFNLFNKTSYDIIYEKYRERDYLYNVIGKPVLTSSLFQNDKEEYRLKYPNMKELSPEFYEGFGHDLL</sequence>
<dbReference type="EMBL" id="JAPFFF010000034">
    <property type="protein sequence ID" value="KAK8843659.1"/>
    <property type="molecule type" value="Genomic_DNA"/>
</dbReference>
<reference evidence="3 4" key="1">
    <citation type="submission" date="2024-04" db="EMBL/GenBank/DDBJ databases">
        <title>Tritrichomonas musculus Genome.</title>
        <authorList>
            <person name="Alves-Ferreira E."/>
            <person name="Grigg M."/>
            <person name="Lorenzi H."/>
            <person name="Galac M."/>
        </authorList>
    </citation>
    <scope>NUCLEOTIDE SEQUENCE [LARGE SCALE GENOMIC DNA]</scope>
    <source>
        <strain evidence="3 4">EAF2021</strain>
    </source>
</reference>
<dbReference type="SMART" id="SM00671">
    <property type="entry name" value="SEL1"/>
    <property type="match status" value="4"/>
</dbReference>
<proteinExistence type="inferred from homology"/>
<evidence type="ECO:0000313" key="4">
    <source>
        <dbReference type="Proteomes" id="UP001470230"/>
    </source>
</evidence>
<protein>
    <recommendedName>
        <fullName evidence="2">Protein kinase domain-containing protein</fullName>
    </recommendedName>
</protein>
<dbReference type="SUPFAM" id="SSF81901">
    <property type="entry name" value="HCP-like"/>
    <property type="match status" value="1"/>
</dbReference>
<dbReference type="SMART" id="SM00220">
    <property type="entry name" value="S_TKc"/>
    <property type="match status" value="1"/>
</dbReference>
<dbReference type="Gene3D" id="1.25.40.10">
    <property type="entry name" value="Tetratricopeptide repeat domain"/>
    <property type="match status" value="1"/>
</dbReference>
<dbReference type="PROSITE" id="PS00108">
    <property type="entry name" value="PROTEIN_KINASE_ST"/>
    <property type="match status" value="1"/>
</dbReference>
<comment type="similarity">
    <text evidence="1">Belongs to the sel-1 family.</text>
</comment>
<keyword evidence="4" id="KW-1185">Reference proteome</keyword>
<evidence type="ECO:0000313" key="3">
    <source>
        <dbReference type="EMBL" id="KAK8843659.1"/>
    </source>
</evidence>
<dbReference type="Proteomes" id="UP001470230">
    <property type="component" value="Unassembled WGS sequence"/>
</dbReference>
<feature type="domain" description="Protein kinase" evidence="2">
    <location>
        <begin position="8"/>
        <end position="289"/>
    </location>
</feature>
<dbReference type="InterPro" id="IPR011990">
    <property type="entry name" value="TPR-like_helical_dom_sf"/>
</dbReference>